<dbReference type="RefSeq" id="WP_073208971.1">
    <property type="nucleotide sequence ID" value="NZ_FRBD01000014.1"/>
</dbReference>
<dbReference type="Proteomes" id="UP000184130">
    <property type="component" value="Unassembled WGS sequence"/>
</dbReference>
<dbReference type="InterPro" id="IPR036782">
    <property type="entry name" value="NE0471-like_N"/>
</dbReference>
<sequence>METIYITKALDVGNLSVCLHFSDNTTQTVDIGDFIRRHPHPQYNKYLDPKKFSKFAIENGNIVWGKNWDMIFPIEQLHAGALL</sequence>
<dbReference type="AlphaFoldDB" id="A0A1M6VUW1"/>
<evidence type="ECO:0008006" key="3">
    <source>
        <dbReference type="Google" id="ProtNLM"/>
    </source>
</evidence>
<accession>A0A1M6VUW1</accession>
<organism evidence="1 2">
    <name type="scientific">Xylanibacter ruminicola</name>
    <name type="common">Prevotella ruminicola</name>
    <dbReference type="NCBI Taxonomy" id="839"/>
    <lineage>
        <taxon>Bacteria</taxon>
        <taxon>Pseudomonadati</taxon>
        <taxon>Bacteroidota</taxon>
        <taxon>Bacteroidia</taxon>
        <taxon>Bacteroidales</taxon>
        <taxon>Prevotellaceae</taxon>
        <taxon>Xylanibacter</taxon>
    </lineage>
</organism>
<reference evidence="1 2" key="1">
    <citation type="submission" date="2016-11" db="EMBL/GenBank/DDBJ databases">
        <authorList>
            <person name="Jaros S."/>
            <person name="Januszkiewicz K."/>
            <person name="Wedrychowicz H."/>
        </authorList>
    </citation>
    <scope>NUCLEOTIDE SEQUENCE [LARGE SCALE GENOMIC DNA]</scope>
    <source>
        <strain evidence="1 2">KHT3</strain>
    </source>
</reference>
<dbReference type="EMBL" id="FRBD01000014">
    <property type="protein sequence ID" value="SHK85303.1"/>
    <property type="molecule type" value="Genomic_DNA"/>
</dbReference>
<protein>
    <recommendedName>
        <fullName evidence="3">DUF2442 domain-containing protein</fullName>
    </recommendedName>
</protein>
<evidence type="ECO:0000313" key="1">
    <source>
        <dbReference type="EMBL" id="SHK85303.1"/>
    </source>
</evidence>
<evidence type="ECO:0000313" key="2">
    <source>
        <dbReference type="Proteomes" id="UP000184130"/>
    </source>
</evidence>
<dbReference type="SUPFAM" id="SSF143880">
    <property type="entry name" value="NE0471 N-terminal domain-like"/>
    <property type="match status" value="1"/>
</dbReference>
<dbReference type="Gene3D" id="3.30.2020.10">
    <property type="entry name" value="NE0471-like N-terminal domain"/>
    <property type="match status" value="1"/>
</dbReference>
<name>A0A1M6VUW1_XYLRU</name>
<proteinExistence type="predicted"/>
<gene>
    <name evidence="1" type="ORF">SAMN05216463_11432</name>
</gene>